<reference evidence="2 3" key="1">
    <citation type="submission" date="2024-06" db="EMBL/GenBank/DDBJ databases">
        <title>The Natural Products Discovery Center: Release of the First 8490 Sequenced Strains for Exploring Actinobacteria Biosynthetic Diversity.</title>
        <authorList>
            <person name="Kalkreuter E."/>
            <person name="Kautsar S.A."/>
            <person name="Yang D."/>
            <person name="Bader C.D."/>
            <person name="Teijaro C.N."/>
            <person name="Fluegel L."/>
            <person name="Davis C.M."/>
            <person name="Simpson J.R."/>
            <person name="Lauterbach L."/>
            <person name="Steele A.D."/>
            <person name="Gui C."/>
            <person name="Meng S."/>
            <person name="Li G."/>
            <person name="Viehrig K."/>
            <person name="Ye F."/>
            <person name="Su P."/>
            <person name="Kiefer A.F."/>
            <person name="Nichols A."/>
            <person name="Cepeda A.J."/>
            <person name="Yan W."/>
            <person name="Fan B."/>
            <person name="Jiang Y."/>
            <person name="Adhikari A."/>
            <person name="Zheng C.-J."/>
            <person name="Schuster L."/>
            <person name="Cowan T.M."/>
            <person name="Smanski M.J."/>
            <person name="Chevrette M.G."/>
            <person name="De Carvalho L.P.S."/>
            <person name="Shen B."/>
        </authorList>
    </citation>
    <scope>NUCLEOTIDE SEQUENCE [LARGE SCALE GENOMIC DNA]</scope>
    <source>
        <strain evidence="2 3">NPDC048117</strain>
    </source>
</reference>
<proteinExistence type="predicted"/>
<dbReference type="Proteomes" id="UP001551584">
    <property type="component" value="Unassembled WGS sequence"/>
</dbReference>
<keyword evidence="3" id="KW-1185">Reference proteome</keyword>
<comment type="caution">
    <text evidence="2">The sequence shown here is derived from an EMBL/GenBank/DDBJ whole genome shotgun (WGS) entry which is preliminary data.</text>
</comment>
<evidence type="ECO:0000256" key="1">
    <source>
        <dbReference type="SAM" id="MobiDB-lite"/>
    </source>
</evidence>
<evidence type="ECO:0008006" key="4">
    <source>
        <dbReference type="Google" id="ProtNLM"/>
    </source>
</evidence>
<dbReference type="EMBL" id="JBEZNA010000129">
    <property type="protein sequence ID" value="MEU9581543.1"/>
    <property type="molecule type" value="Genomic_DNA"/>
</dbReference>
<protein>
    <recommendedName>
        <fullName evidence="4">Lipoprotein</fullName>
    </recommendedName>
</protein>
<sequence>MSPEHLPPAESVPPPVPAAPKARRRLLRARAVLVVCALSSTVLLTAACGDSCAVSGGRKGNSDGSDGGGSSSCAGGGSSGYGGYHDYGDDDDDHGSGSGGSSGSSGSDPTDLHAEEFPDEAEPGDATQMVTVYLNQQYFPKVIAWTKDPATGTWKEEFSAGLAEDGIGVPEGTYPVTTAFGDRKAPEGTRFPYERVTGGTFRGLDLGPSNVSHGFVADTDGAGDTLVHGYGEPDDTDLMVDGDTVEKIIAWLDPEAHPRITFYR</sequence>
<dbReference type="RefSeq" id="WP_359278266.1">
    <property type="nucleotide sequence ID" value="NZ_JBEZNA010000129.1"/>
</dbReference>
<evidence type="ECO:0000313" key="2">
    <source>
        <dbReference type="EMBL" id="MEU9581543.1"/>
    </source>
</evidence>
<feature type="region of interest" description="Disordered" evidence="1">
    <location>
        <begin position="84"/>
        <end position="123"/>
    </location>
</feature>
<accession>A0ABV3EZ90</accession>
<organism evidence="2 3">
    <name type="scientific">Streptomyces chilikensis</name>
    <dbReference type="NCBI Taxonomy" id="1194079"/>
    <lineage>
        <taxon>Bacteria</taxon>
        <taxon>Bacillati</taxon>
        <taxon>Actinomycetota</taxon>
        <taxon>Actinomycetes</taxon>
        <taxon>Kitasatosporales</taxon>
        <taxon>Streptomycetaceae</taxon>
        <taxon>Streptomyces</taxon>
    </lineage>
</organism>
<evidence type="ECO:0000313" key="3">
    <source>
        <dbReference type="Proteomes" id="UP001551584"/>
    </source>
</evidence>
<name>A0ABV3EZ90_9ACTN</name>
<gene>
    <name evidence="2" type="ORF">AB0D95_30470</name>
</gene>